<comment type="caution">
    <text evidence="2">The sequence shown here is derived from an EMBL/GenBank/DDBJ whole genome shotgun (WGS) entry which is preliminary data.</text>
</comment>
<evidence type="ECO:0000256" key="1">
    <source>
        <dbReference type="SAM" id="MobiDB-lite"/>
    </source>
</evidence>
<organism evidence="2 3">
    <name type="scientific">Chelativorans intermedius</name>
    <dbReference type="NCBI Taxonomy" id="515947"/>
    <lineage>
        <taxon>Bacteria</taxon>
        <taxon>Pseudomonadati</taxon>
        <taxon>Pseudomonadota</taxon>
        <taxon>Alphaproteobacteria</taxon>
        <taxon>Hyphomicrobiales</taxon>
        <taxon>Phyllobacteriaceae</taxon>
        <taxon>Chelativorans</taxon>
    </lineage>
</organism>
<dbReference type="EMBL" id="JBHLXD010000029">
    <property type="protein sequence ID" value="MFC0209783.1"/>
    <property type="molecule type" value="Genomic_DNA"/>
</dbReference>
<keyword evidence="3" id="KW-1185">Reference proteome</keyword>
<feature type="region of interest" description="Disordered" evidence="1">
    <location>
        <begin position="225"/>
        <end position="249"/>
    </location>
</feature>
<evidence type="ECO:0000313" key="3">
    <source>
        <dbReference type="Proteomes" id="UP001589755"/>
    </source>
</evidence>
<gene>
    <name evidence="2" type="ORF">ACFFJ2_15370</name>
</gene>
<name>A0ABV6DAT6_9HYPH</name>
<proteinExistence type="predicted"/>
<reference evidence="2 3" key="1">
    <citation type="submission" date="2024-09" db="EMBL/GenBank/DDBJ databases">
        <authorList>
            <person name="Sun Q."/>
            <person name="Mori K."/>
        </authorList>
    </citation>
    <scope>NUCLEOTIDE SEQUENCE [LARGE SCALE GENOMIC DNA]</scope>
    <source>
        <strain evidence="2 3">CCM 8543</strain>
    </source>
</reference>
<dbReference type="Proteomes" id="UP001589755">
    <property type="component" value="Unassembled WGS sequence"/>
</dbReference>
<accession>A0ABV6DAT6</accession>
<dbReference type="RefSeq" id="WP_261522450.1">
    <property type="nucleotide sequence ID" value="NZ_JAODNW010000027.1"/>
</dbReference>
<evidence type="ECO:0000313" key="2">
    <source>
        <dbReference type="EMBL" id="MFC0209783.1"/>
    </source>
</evidence>
<feature type="compositionally biased region" description="Polar residues" evidence="1">
    <location>
        <begin position="236"/>
        <end position="249"/>
    </location>
</feature>
<sequence length="438" mass="47416">MSDILTSAAVWRAEKSIGITGHTRHRHNPSPISVGFIAPGMCKTLTFGPTALAASMARTATLRDAPPEMLARWGDSALTEVEWLIEDGPAFALTQHINSLADAERTTFAGRLGAGVTDLLMNALGYTWRDNAVCLSSALAPHADFIYGDGAVSGHGVVLAEARGSFAANVSAATITGQAKRKYSKQVKPHLAAESLHGKVIHGYSIAFGSRPGAAGAFLHAAETRISKPRGKRSPPTESTSGLSPESAPTSLALATHRANFSLMDAPSVVAWIDWARAGGERPDVDSPLSFLAIPYAGRTFLGSAEPLWPFHDYPHWLDDLWHDPRWWPRFPRRRLLRRSGDGFAGWFVMEEKSAEQFLNSLSAIIRSGRENMPAVLELPRVEPSGFSMDRGEGSDVSPESEYAYALYRDGLALLGSPPPRRIVGHRTWSPEEGMRSG</sequence>
<protein>
    <submittedName>
        <fullName evidence="2">Uncharacterized protein</fullName>
    </submittedName>
</protein>